<evidence type="ECO:0000256" key="1">
    <source>
        <dbReference type="SAM" id="MobiDB-lite"/>
    </source>
</evidence>
<dbReference type="InParanoid" id="A0A1S3G4K4"/>
<dbReference type="KEGG" id="dord:105994665"/>
<feature type="compositionally biased region" description="Basic and acidic residues" evidence="1">
    <location>
        <begin position="39"/>
        <end position="49"/>
    </location>
</feature>
<evidence type="ECO:0000313" key="2">
    <source>
        <dbReference type="Proteomes" id="UP000081671"/>
    </source>
</evidence>
<organism evidence="2 3">
    <name type="scientific">Dipodomys ordii</name>
    <name type="common">Ord's kangaroo rat</name>
    <dbReference type="NCBI Taxonomy" id="10020"/>
    <lineage>
        <taxon>Eukaryota</taxon>
        <taxon>Metazoa</taxon>
        <taxon>Chordata</taxon>
        <taxon>Craniata</taxon>
        <taxon>Vertebrata</taxon>
        <taxon>Euteleostomi</taxon>
        <taxon>Mammalia</taxon>
        <taxon>Eutheria</taxon>
        <taxon>Euarchontoglires</taxon>
        <taxon>Glires</taxon>
        <taxon>Rodentia</taxon>
        <taxon>Castorimorpha</taxon>
        <taxon>Heteromyidae</taxon>
        <taxon>Dipodomyinae</taxon>
        <taxon>Dipodomys</taxon>
    </lineage>
</organism>
<dbReference type="GeneID" id="105994665"/>
<proteinExistence type="predicted"/>
<name>A0A1S3G4K4_DIPOR</name>
<dbReference type="CTD" id="93323"/>
<reference evidence="3" key="1">
    <citation type="submission" date="2025-08" db="UniProtKB">
        <authorList>
            <consortium name="RefSeq"/>
        </authorList>
    </citation>
    <scope>IDENTIFICATION</scope>
    <source>
        <tissue evidence="3">Kidney</tissue>
    </source>
</reference>
<evidence type="ECO:0000313" key="3">
    <source>
        <dbReference type="RefSeq" id="XP_012883748.1"/>
    </source>
</evidence>
<accession>A0A1S3G4K4</accession>
<feature type="region of interest" description="Disordered" evidence="1">
    <location>
        <begin position="1"/>
        <end position="79"/>
    </location>
</feature>
<dbReference type="RefSeq" id="XP_012883748.1">
    <property type="nucleotide sequence ID" value="XM_013028294.1"/>
</dbReference>
<feature type="compositionally biased region" description="Low complexity" evidence="1">
    <location>
        <begin position="1"/>
        <end position="15"/>
    </location>
</feature>
<dbReference type="AlphaFoldDB" id="A0A1S3G4K4"/>
<keyword evidence="2" id="KW-1185">Reference proteome</keyword>
<gene>
    <name evidence="3" type="primary">Haus8</name>
</gene>
<dbReference type="Proteomes" id="UP000081671">
    <property type="component" value="Unplaced"/>
</dbReference>
<sequence length="345" mass="38150">MADSSGLGPGKLSGPATPSARAKGKRAQGGRVVESRYLQYEKKVRKEPASDPPRTRAKAPEAGRKAGAPHKARADSGLRRELQSSVLEGHGSASPHRDLDLDLSAIHDSSMLRKTLPLEETVYKQARTAGSGAPQRKSPDLLEMLDMIESQTLLLCLLTVKIESNVARMEAAGGRRLSLLCREWARLQRQAHELRHRCALRDRRQALAVLLDTQDEMLRPFRAVADRFREQYRDLASALDSTRHELPVHAIHLPGDGPRLLDALQPELLETQRLLRALGVDSAVGEAPVLELLSELRTASQDKDAQLRRFLWQVLELDAEASREAALRSQQLWEEAAGPPSTSLP</sequence>
<dbReference type="OrthoDB" id="10050218at2759"/>
<protein>
    <submittedName>
        <fullName evidence="3">HAUS augmin-like complex subunit 8</fullName>
    </submittedName>
</protein>
<dbReference type="FunCoup" id="A0A1S3G4K4">
    <property type="interactions" value="647"/>
</dbReference>